<comment type="caution">
    <text evidence="4">The sequence shown here is derived from an EMBL/GenBank/DDBJ whole genome shotgun (WGS) entry which is preliminary data.</text>
</comment>
<dbReference type="OrthoDB" id="8954335at2759"/>
<dbReference type="Proteomes" id="UP000093000">
    <property type="component" value="Unassembled WGS sequence"/>
</dbReference>
<reference evidence="4 5" key="1">
    <citation type="submission" date="2016-03" db="EMBL/GenBank/DDBJ databases">
        <title>Choanephora cucurbitarum.</title>
        <authorList>
            <person name="Min B."/>
            <person name="Park H."/>
            <person name="Park J.-H."/>
            <person name="Shin H.-D."/>
            <person name="Choi I.-G."/>
        </authorList>
    </citation>
    <scope>NUCLEOTIDE SEQUENCE [LARGE SCALE GENOMIC DNA]</scope>
    <source>
        <strain evidence="4 5">KUS-F28377</strain>
    </source>
</reference>
<dbReference type="AlphaFoldDB" id="A0A1C7NS10"/>
<dbReference type="InterPro" id="IPR006703">
    <property type="entry name" value="G_AIG1"/>
</dbReference>
<protein>
    <submittedName>
        <fullName evidence="4">GTPase IMAP family member 5</fullName>
    </submittedName>
</protein>
<dbReference type="STRING" id="101091.A0A1C7NS10"/>
<evidence type="ECO:0000313" key="4">
    <source>
        <dbReference type="EMBL" id="OBZ91729.1"/>
    </source>
</evidence>
<evidence type="ECO:0000259" key="3">
    <source>
        <dbReference type="PROSITE" id="PS51720"/>
    </source>
</evidence>
<keyword evidence="2" id="KW-0342">GTP-binding</keyword>
<sequence>MMLAQNDNPFHSLEHDHDPIMVAAHLQSASQSSTTTNVRWRYCTEGIPPIQPDYTTLEQPLNIIALGRTGDGKSSLLNDIIGHPVFKQKTSVKSQTKEIQTYTHFWAPLHPYMHNKEQFGCPVQVIDTPGFGDSQLRDKEFYHPIQQAIIKAANEEGGLHCILMVFKITTNADAVFKSIQALYDLVSPLVTHHDFWRNVLLVFTHVDLGNVLNVQRYQSRKVALKSKVNQAIRERYHLKHDLPMLWISTQKFTCGFMKGLGLCDCERGNRYQSDCRRRLFEQVRKRASCPLYGLTQVE</sequence>
<accession>A0A1C7NS10</accession>
<dbReference type="GO" id="GO:0005525">
    <property type="term" value="F:GTP binding"/>
    <property type="evidence" value="ECO:0007669"/>
    <property type="project" value="UniProtKB-KW"/>
</dbReference>
<dbReference type="PANTHER" id="PTHR10903:SF184">
    <property type="entry name" value="GTP-BINDING PROTEIN A"/>
    <property type="match status" value="1"/>
</dbReference>
<evidence type="ECO:0000256" key="2">
    <source>
        <dbReference type="ARBA" id="ARBA00023134"/>
    </source>
</evidence>
<evidence type="ECO:0000256" key="1">
    <source>
        <dbReference type="ARBA" id="ARBA00022741"/>
    </source>
</evidence>
<dbReference type="InterPro" id="IPR027417">
    <property type="entry name" value="P-loop_NTPase"/>
</dbReference>
<organism evidence="4 5">
    <name type="scientific">Choanephora cucurbitarum</name>
    <dbReference type="NCBI Taxonomy" id="101091"/>
    <lineage>
        <taxon>Eukaryota</taxon>
        <taxon>Fungi</taxon>
        <taxon>Fungi incertae sedis</taxon>
        <taxon>Mucoromycota</taxon>
        <taxon>Mucoromycotina</taxon>
        <taxon>Mucoromycetes</taxon>
        <taxon>Mucorales</taxon>
        <taxon>Mucorineae</taxon>
        <taxon>Choanephoraceae</taxon>
        <taxon>Choanephoroideae</taxon>
        <taxon>Choanephora</taxon>
    </lineage>
</organism>
<evidence type="ECO:0000313" key="5">
    <source>
        <dbReference type="Proteomes" id="UP000093000"/>
    </source>
</evidence>
<dbReference type="PROSITE" id="PS51720">
    <property type="entry name" value="G_AIG1"/>
    <property type="match status" value="1"/>
</dbReference>
<dbReference type="Gene3D" id="3.40.50.300">
    <property type="entry name" value="P-loop containing nucleotide triphosphate hydrolases"/>
    <property type="match status" value="1"/>
</dbReference>
<feature type="domain" description="AIG1-type G" evidence="3">
    <location>
        <begin position="58"/>
        <end position="298"/>
    </location>
</feature>
<dbReference type="PANTHER" id="PTHR10903">
    <property type="entry name" value="GTPASE, IMAP FAMILY MEMBER-RELATED"/>
    <property type="match status" value="1"/>
</dbReference>
<dbReference type="Pfam" id="PF04548">
    <property type="entry name" value="AIG1"/>
    <property type="match status" value="1"/>
</dbReference>
<dbReference type="SUPFAM" id="SSF52540">
    <property type="entry name" value="P-loop containing nucleoside triphosphate hydrolases"/>
    <property type="match status" value="1"/>
</dbReference>
<name>A0A1C7NS10_9FUNG</name>
<proteinExistence type="predicted"/>
<dbReference type="InParanoid" id="A0A1C7NS10"/>
<dbReference type="InterPro" id="IPR045058">
    <property type="entry name" value="GIMA/IAN/Toc"/>
</dbReference>
<keyword evidence="5" id="KW-1185">Reference proteome</keyword>
<keyword evidence="1" id="KW-0547">Nucleotide-binding</keyword>
<gene>
    <name evidence="4" type="primary">GIMAP5</name>
    <name evidence="4" type="ORF">A0J61_00182</name>
</gene>
<dbReference type="EMBL" id="LUGH01000004">
    <property type="protein sequence ID" value="OBZ91729.1"/>
    <property type="molecule type" value="Genomic_DNA"/>
</dbReference>